<evidence type="ECO:0000256" key="4">
    <source>
        <dbReference type="ARBA" id="ARBA00022723"/>
    </source>
</evidence>
<keyword evidence="4" id="KW-0479">Metal-binding</keyword>
<evidence type="ECO:0000256" key="7">
    <source>
        <dbReference type="ARBA" id="ARBA00048488"/>
    </source>
</evidence>
<organism evidence="9 10">
    <name type="scientific">Burkholderia ambifaria MEX-5</name>
    <dbReference type="NCBI Taxonomy" id="396597"/>
    <lineage>
        <taxon>Bacteria</taxon>
        <taxon>Pseudomonadati</taxon>
        <taxon>Pseudomonadota</taxon>
        <taxon>Betaproteobacteria</taxon>
        <taxon>Burkholderiales</taxon>
        <taxon>Burkholderiaceae</taxon>
        <taxon>Burkholderia</taxon>
        <taxon>Burkholderia cepacia complex</taxon>
    </lineage>
</organism>
<comment type="caution">
    <text evidence="9">The sequence shown here is derived from an EMBL/GenBank/DDBJ whole genome shotgun (WGS) entry which is preliminary data.</text>
</comment>
<evidence type="ECO:0000313" key="10">
    <source>
        <dbReference type="Proteomes" id="UP000004814"/>
    </source>
</evidence>
<dbReference type="EC" id="1.8.4.12" evidence="3"/>
<dbReference type="PROSITE" id="PS51790">
    <property type="entry name" value="MSRB"/>
    <property type="match status" value="1"/>
</dbReference>
<evidence type="ECO:0000256" key="1">
    <source>
        <dbReference type="ARBA" id="ARBA00001947"/>
    </source>
</evidence>
<dbReference type="PATRIC" id="fig|396597.7.peg.1201"/>
<dbReference type="GO" id="GO:0033743">
    <property type="term" value="F:peptide-methionine (R)-S-oxide reductase activity"/>
    <property type="evidence" value="ECO:0007669"/>
    <property type="project" value="UniProtKB-EC"/>
</dbReference>
<comment type="cofactor">
    <cofactor evidence="1">
        <name>Zn(2+)</name>
        <dbReference type="ChEBI" id="CHEBI:29105"/>
    </cofactor>
</comment>
<protein>
    <recommendedName>
        <fullName evidence="3">peptide-methionine (R)-S-oxide reductase</fullName>
        <ecNumber evidence="3">1.8.4.12</ecNumber>
    </recommendedName>
</protein>
<dbReference type="SUPFAM" id="SSF51316">
    <property type="entry name" value="Mss4-like"/>
    <property type="match status" value="1"/>
</dbReference>
<evidence type="ECO:0000256" key="3">
    <source>
        <dbReference type="ARBA" id="ARBA00012499"/>
    </source>
</evidence>
<comment type="similarity">
    <text evidence="2">Belongs to the MsrB Met sulfoxide reductase family.</text>
</comment>
<proteinExistence type="inferred from homology"/>
<dbReference type="GO" id="GO:0046872">
    <property type="term" value="F:metal ion binding"/>
    <property type="evidence" value="ECO:0007669"/>
    <property type="project" value="UniProtKB-KW"/>
</dbReference>
<feature type="domain" description="MsrB" evidence="8">
    <location>
        <begin position="52"/>
        <end position="173"/>
    </location>
</feature>
<evidence type="ECO:0000256" key="5">
    <source>
        <dbReference type="ARBA" id="ARBA00022833"/>
    </source>
</evidence>
<dbReference type="PANTHER" id="PTHR10173:SF57">
    <property type="entry name" value="PEPTIDE-METHIONINE (R)-S-OXIDE REDUCTASE"/>
    <property type="match status" value="1"/>
</dbReference>
<dbReference type="GO" id="GO:0005737">
    <property type="term" value="C:cytoplasm"/>
    <property type="evidence" value="ECO:0007669"/>
    <property type="project" value="TreeGrafter"/>
</dbReference>
<dbReference type="PANTHER" id="PTHR10173">
    <property type="entry name" value="METHIONINE SULFOXIDE REDUCTASE"/>
    <property type="match status" value="1"/>
</dbReference>
<gene>
    <name evidence="9" type="ORF">BamMEX5DRAFT_6257</name>
</gene>
<evidence type="ECO:0000259" key="8">
    <source>
        <dbReference type="PROSITE" id="PS51790"/>
    </source>
</evidence>
<keyword evidence="5" id="KW-0862">Zinc</keyword>
<dbReference type="Proteomes" id="UP000004814">
    <property type="component" value="Unassembled WGS sequence"/>
</dbReference>
<comment type="catalytic activity">
    <reaction evidence="7">
        <text>L-methionyl-[protein] + [thioredoxin]-disulfide + H2O = L-methionyl-(R)-S-oxide-[protein] + [thioredoxin]-dithiol</text>
        <dbReference type="Rhea" id="RHEA:24164"/>
        <dbReference type="Rhea" id="RHEA-COMP:10698"/>
        <dbReference type="Rhea" id="RHEA-COMP:10700"/>
        <dbReference type="Rhea" id="RHEA-COMP:12313"/>
        <dbReference type="Rhea" id="RHEA-COMP:12314"/>
        <dbReference type="ChEBI" id="CHEBI:15377"/>
        <dbReference type="ChEBI" id="CHEBI:16044"/>
        <dbReference type="ChEBI" id="CHEBI:29950"/>
        <dbReference type="ChEBI" id="CHEBI:45764"/>
        <dbReference type="ChEBI" id="CHEBI:50058"/>
        <dbReference type="EC" id="1.8.4.12"/>
    </reaction>
</comment>
<dbReference type="EMBL" id="ABLK01000350">
    <property type="protein sequence ID" value="EDT37965.1"/>
    <property type="molecule type" value="Genomic_DNA"/>
</dbReference>
<dbReference type="GO" id="GO:0030091">
    <property type="term" value="P:protein repair"/>
    <property type="evidence" value="ECO:0007669"/>
    <property type="project" value="InterPro"/>
</dbReference>
<name>B1TEP1_9BURK</name>
<sequence length="175" mass="18812">MPTRRHLLFAGVTGLATLVGLSSAGRRALVGRAFAAPPAAPMAAPFEITRSDAEWRRRLTPAQYTVLRNAGTEPPYSSPLNAEHRHGTFACAGCDLALFSSDTKFDSHTGWPSFWKPLDHAVATETDPSYGMARTEVHCRRCGGHLGHVFDDGPPPTGLRYCMNGLALAFHPAAA</sequence>
<dbReference type="InterPro" id="IPR011057">
    <property type="entry name" value="Mss4-like_sf"/>
</dbReference>
<dbReference type="Gene3D" id="2.170.150.20">
    <property type="entry name" value="Peptide methionine sulfoxide reductase"/>
    <property type="match status" value="1"/>
</dbReference>
<keyword evidence="6 9" id="KW-0560">Oxidoreductase</keyword>
<evidence type="ECO:0000256" key="2">
    <source>
        <dbReference type="ARBA" id="ARBA00007174"/>
    </source>
</evidence>
<dbReference type="NCBIfam" id="TIGR00357">
    <property type="entry name" value="peptide-methionine (R)-S-oxide reductase MsrB"/>
    <property type="match status" value="1"/>
</dbReference>
<dbReference type="GO" id="GO:0006979">
    <property type="term" value="P:response to oxidative stress"/>
    <property type="evidence" value="ECO:0007669"/>
    <property type="project" value="InterPro"/>
</dbReference>
<dbReference type="InterPro" id="IPR028427">
    <property type="entry name" value="Met_Sox_Rdtase_MsrB"/>
</dbReference>
<evidence type="ECO:0000256" key="6">
    <source>
        <dbReference type="ARBA" id="ARBA00023002"/>
    </source>
</evidence>
<dbReference type="RefSeq" id="WP_006761994.1">
    <property type="nucleotide sequence ID" value="NZ_ABLK01000350.1"/>
</dbReference>
<evidence type="ECO:0000313" key="9">
    <source>
        <dbReference type="EMBL" id="EDT37965.1"/>
    </source>
</evidence>
<dbReference type="FunFam" id="2.170.150.20:FF:000001">
    <property type="entry name" value="Peptide methionine sulfoxide reductase MsrB"/>
    <property type="match status" value="1"/>
</dbReference>
<accession>B1TEP1</accession>
<dbReference type="InterPro" id="IPR002579">
    <property type="entry name" value="Met_Sox_Rdtase_MsrB_dom"/>
</dbReference>
<dbReference type="Pfam" id="PF01641">
    <property type="entry name" value="SelR"/>
    <property type="match status" value="1"/>
</dbReference>
<dbReference type="AlphaFoldDB" id="B1TEP1"/>
<reference evidence="9 10" key="1">
    <citation type="submission" date="2008-03" db="EMBL/GenBank/DDBJ databases">
        <title>Sequencing of the draft genome and assembly of Burkholderia ambifaria MEX-5.</title>
        <authorList>
            <consortium name="US DOE Joint Genome Institute (JGI-PGF)"/>
            <person name="Copeland A."/>
            <person name="Lucas S."/>
            <person name="Lapidus A."/>
            <person name="Glavina del Rio T."/>
            <person name="Dalin E."/>
            <person name="Tice H."/>
            <person name="Bruce D."/>
            <person name="Goodwin L."/>
            <person name="Pitluck S."/>
            <person name="Larimer F."/>
            <person name="Land M.L."/>
            <person name="Hauser L."/>
            <person name="Tiedje J."/>
            <person name="Richardson P."/>
        </authorList>
    </citation>
    <scope>NUCLEOTIDE SEQUENCE [LARGE SCALE GENOMIC DNA]</scope>
    <source>
        <strain evidence="9 10">MEX-5</strain>
    </source>
</reference>